<proteinExistence type="predicted"/>
<evidence type="ECO:0000313" key="2">
    <source>
        <dbReference type="EMBL" id="TIA08187.1"/>
    </source>
</evidence>
<comment type="caution">
    <text evidence="2">The sequence shown here is derived from an EMBL/GenBank/DDBJ whole genome shotgun (WGS) entry which is preliminary data.</text>
</comment>
<sequence>NPFKLWPSGHLYGSGDTKALSGQTLSVGSHRSRILVFTTNSRRKLIAIYPMGRTSAVSPGRWICLIFTPSGHIVPMNIERILAEPLFELPLALCLFASFTLREVVSDWEILLQYMESLVSVHTVIVNPEGHDRLLFDDEKFSRSRLYFWMLSSLATFIHMMENTKLTCERLQEHVREQYPDTTNFSIMESDALEAIGPYVASLDQVTRRAKTLQQRVVAFRDGLFNASSVLESRAANRLSENVKLLTYVSIFYLPLGFCASLWSTTDTFSWNGLKFAMVLTAVITYLVTFNLNQLVKLSRSIYDVGRKKVVKSMTESDNDDWQKRAARFGQFQPPPLKPQPSEWLLLWYLSEAIFAPIWTAVSRLCRAIFSSSDTASSVPHESLAPSHCGSGPQEVKEESITENVTAEALPAEDDERKKDYTKGDESADEQVSVRPL</sequence>
<organism evidence="2 3">
    <name type="scientific">Aureobasidium pullulans</name>
    <name type="common">Black yeast</name>
    <name type="synonym">Pullularia pullulans</name>
    <dbReference type="NCBI Taxonomy" id="5580"/>
    <lineage>
        <taxon>Eukaryota</taxon>
        <taxon>Fungi</taxon>
        <taxon>Dikarya</taxon>
        <taxon>Ascomycota</taxon>
        <taxon>Pezizomycotina</taxon>
        <taxon>Dothideomycetes</taxon>
        <taxon>Dothideomycetidae</taxon>
        <taxon>Dothideales</taxon>
        <taxon>Saccotheciaceae</taxon>
        <taxon>Aureobasidium</taxon>
    </lineage>
</organism>
<feature type="compositionally biased region" description="Basic and acidic residues" evidence="1">
    <location>
        <begin position="415"/>
        <end position="426"/>
    </location>
</feature>
<gene>
    <name evidence="2" type="ORF">D6C83_08612</name>
</gene>
<dbReference type="Proteomes" id="UP000304947">
    <property type="component" value="Unassembled WGS sequence"/>
</dbReference>
<feature type="region of interest" description="Disordered" evidence="1">
    <location>
        <begin position="376"/>
        <end position="437"/>
    </location>
</feature>
<dbReference type="AlphaFoldDB" id="A0A4V4L7C9"/>
<protein>
    <submittedName>
        <fullName evidence="2">Uncharacterized protein</fullName>
    </submittedName>
</protein>
<name>A0A4V4L7C9_AURPU</name>
<feature type="non-terminal residue" evidence="2">
    <location>
        <position position="1"/>
    </location>
</feature>
<evidence type="ECO:0000313" key="3">
    <source>
        <dbReference type="Proteomes" id="UP000304947"/>
    </source>
</evidence>
<evidence type="ECO:0000256" key="1">
    <source>
        <dbReference type="SAM" id="MobiDB-lite"/>
    </source>
</evidence>
<dbReference type="EMBL" id="QZBU01004533">
    <property type="protein sequence ID" value="TIA08187.1"/>
    <property type="molecule type" value="Genomic_DNA"/>
</dbReference>
<reference evidence="2 3" key="1">
    <citation type="submission" date="2018-10" db="EMBL/GenBank/DDBJ databases">
        <title>Fifty Aureobasidium pullulans genomes reveal a recombining polyextremotolerant generalist.</title>
        <authorList>
            <person name="Gostincar C."/>
            <person name="Turk M."/>
            <person name="Zajc J."/>
            <person name="Gunde-Cimerman N."/>
        </authorList>
    </citation>
    <scope>NUCLEOTIDE SEQUENCE [LARGE SCALE GENOMIC DNA]</scope>
    <source>
        <strain evidence="2 3">EXF-3380</strain>
    </source>
</reference>
<accession>A0A4V4L7C9</accession>